<accession>A0A2M7QFU2</accession>
<dbReference type="EMBL" id="PFLH01000023">
    <property type="protein sequence ID" value="PIY71177.1"/>
    <property type="molecule type" value="Genomic_DNA"/>
</dbReference>
<evidence type="ECO:0000313" key="1">
    <source>
        <dbReference type="EMBL" id="PIY71177.1"/>
    </source>
</evidence>
<protein>
    <submittedName>
        <fullName evidence="1">Uncharacterized protein</fullName>
    </submittedName>
</protein>
<sequence>MPVSKSKTRDYLEKNLNKNYSLTALYREMKMTILKDYQGKIEEILWNYLQKQKKLSLFFFLMLPLCTLKHLKKMISENLDFLKIINPINHNI</sequence>
<dbReference type="AlphaFoldDB" id="A0A2M7QFU2"/>
<evidence type="ECO:0000313" key="2">
    <source>
        <dbReference type="Proteomes" id="UP000230344"/>
    </source>
</evidence>
<proteinExistence type="predicted"/>
<comment type="caution">
    <text evidence="1">The sequence shown here is derived from an EMBL/GenBank/DDBJ whole genome shotgun (WGS) entry which is preliminary data.</text>
</comment>
<gene>
    <name evidence="1" type="ORF">COY88_01720</name>
</gene>
<reference evidence="2" key="1">
    <citation type="submission" date="2017-09" db="EMBL/GenBank/DDBJ databases">
        <title>Depth-based differentiation of microbial function through sediment-hosted aquifers and enrichment of novel symbionts in the deep terrestrial subsurface.</title>
        <authorList>
            <person name="Probst A.J."/>
            <person name="Ladd B."/>
            <person name="Jarett J.K."/>
            <person name="Geller-Mcgrath D.E."/>
            <person name="Sieber C.M.K."/>
            <person name="Emerson J.B."/>
            <person name="Anantharaman K."/>
            <person name="Thomas B.C."/>
            <person name="Malmstrom R."/>
            <person name="Stieglmeier M."/>
            <person name="Klingl A."/>
            <person name="Woyke T."/>
            <person name="Ryan C.M."/>
            <person name="Banfield J.F."/>
        </authorList>
    </citation>
    <scope>NUCLEOTIDE SEQUENCE [LARGE SCALE GENOMIC DNA]</scope>
</reference>
<name>A0A2M7QFU2_9BACT</name>
<organism evidence="1 2">
    <name type="scientific">Candidatus Roizmanbacteria bacterium CG_4_10_14_0_8_um_filter_35_28</name>
    <dbReference type="NCBI Taxonomy" id="1974827"/>
    <lineage>
        <taxon>Bacteria</taxon>
        <taxon>Candidatus Roizmaniibacteriota</taxon>
    </lineage>
</organism>
<dbReference type="Proteomes" id="UP000230344">
    <property type="component" value="Unassembled WGS sequence"/>
</dbReference>